<evidence type="ECO:0000259" key="4">
    <source>
        <dbReference type="Pfam" id="PF01168"/>
    </source>
</evidence>
<proteinExistence type="inferred from homology"/>
<dbReference type="InterPro" id="IPR029066">
    <property type="entry name" value="PLP-binding_barrel"/>
</dbReference>
<keyword evidence="1 2" id="KW-0663">Pyridoxal phosphate</keyword>
<dbReference type="EMBL" id="CP121689">
    <property type="protein sequence ID" value="WZL75177.1"/>
    <property type="molecule type" value="Genomic_DNA"/>
</dbReference>
<feature type="domain" description="Alanine racemase N-terminal" evidence="4">
    <location>
        <begin position="11"/>
        <end position="210"/>
    </location>
</feature>
<dbReference type="Pfam" id="PF01168">
    <property type="entry name" value="Ala_racemase_N"/>
    <property type="match status" value="1"/>
</dbReference>
<evidence type="ECO:0000256" key="3">
    <source>
        <dbReference type="RuleBase" id="RU004514"/>
    </source>
</evidence>
<dbReference type="NCBIfam" id="TIGR00044">
    <property type="entry name" value="YggS family pyridoxal phosphate-dependent enzyme"/>
    <property type="match status" value="1"/>
</dbReference>
<protein>
    <recommendedName>
        <fullName evidence="2">Pyridoxal phosphate homeostasis protein</fullName>
        <shortName evidence="2">PLP homeostasis protein</shortName>
    </recommendedName>
</protein>
<evidence type="ECO:0000256" key="1">
    <source>
        <dbReference type="ARBA" id="ARBA00022898"/>
    </source>
</evidence>
<sequence length="214" mass="24497">MGRDESEIKIVAVTKGQSPERILEAVECGIVRIGENRIQEALEKIPLLPHQRLEFHFVGQLQTNKVKQMLLHFHYLHSLDRIKLVEAIHAQAVKLNIESRLPVLIQVNLTGKETQGGVDEQGLVPLIERAVRYPELDVRGLMTIGPYPVDERETRRVFRKLWELKEEINTLKIPGVYLRELSMGMSEDFEIAIEEGATMIRLGRAIFGERSTLK</sequence>
<gene>
    <name evidence="5" type="ORF">QBE54_06120</name>
</gene>
<dbReference type="HAMAP" id="MF_02087">
    <property type="entry name" value="PLP_homeostasis"/>
    <property type="match status" value="1"/>
</dbReference>
<comment type="function">
    <text evidence="2">Pyridoxal 5'-phosphate (PLP)-binding protein, which is involved in PLP homeostasis.</text>
</comment>
<keyword evidence="6" id="KW-1185">Reference proteome</keyword>
<dbReference type="InterPro" id="IPR011078">
    <property type="entry name" value="PyrdxlP_homeostasis"/>
</dbReference>
<accession>A0ABZ2Y831</accession>
<dbReference type="Gene3D" id="3.20.20.10">
    <property type="entry name" value="Alanine racemase"/>
    <property type="match status" value="1"/>
</dbReference>
<evidence type="ECO:0000313" key="6">
    <source>
        <dbReference type="Proteomes" id="UP001461341"/>
    </source>
</evidence>
<dbReference type="PANTHER" id="PTHR10146">
    <property type="entry name" value="PROLINE SYNTHETASE CO-TRANSCRIBED BACTERIAL HOMOLOG PROTEIN"/>
    <property type="match status" value="1"/>
</dbReference>
<comment type="similarity">
    <text evidence="2 3">Belongs to the pyridoxal phosphate-binding protein YggS/PROSC family.</text>
</comment>
<dbReference type="RefSeq" id="WP_369017323.1">
    <property type="nucleotide sequence ID" value="NZ_CP121689.1"/>
</dbReference>
<dbReference type="CDD" id="cd00635">
    <property type="entry name" value="PLPDE_III_YBL036c_like"/>
    <property type="match status" value="1"/>
</dbReference>
<dbReference type="PIRSF" id="PIRSF004848">
    <property type="entry name" value="YBL036c_PLPDEIII"/>
    <property type="match status" value="1"/>
</dbReference>
<feature type="modified residue" description="N6-(pyridoxal phosphate)lysine" evidence="2">
    <location>
        <position position="15"/>
    </location>
</feature>
<dbReference type="Proteomes" id="UP001461341">
    <property type="component" value="Chromosome"/>
</dbReference>
<reference evidence="5 6" key="1">
    <citation type="submission" date="2023-03" db="EMBL/GenBank/DDBJ databases">
        <title>Novel Species.</title>
        <authorList>
            <person name="Ma S."/>
        </authorList>
    </citation>
    <scope>NUCLEOTIDE SEQUENCE [LARGE SCALE GENOMIC DNA]</scope>
    <source>
        <strain evidence="5 6">B11</strain>
    </source>
</reference>
<dbReference type="PANTHER" id="PTHR10146:SF14">
    <property type="entry name" value="PYRIDOXAL PHOSPHATE HOMEOSTASIS PROTEIN"/>
    <property type="match status" value="1"/>
</dbReference>
<dbReference type="InterPro" id="IPR001608">
    <property type="entry name" value="Ala_racemase_N"/>
</dbReference>
<dbReference type="SUPFAM" id="SSF51419">
    <property type="entry name" value="PLP-binding barrel"/>
    <property type="match status" value="1"/>
</dbReference>
<evidence type="ECO:0000313" key="5">
    <source>
        <dbReference type="EMBL" id="WZL75177.1"/>
    </source>
</evidence>
<evidence type="ECO:0000256" key="2">
    <source>
        <dbReference type="HAMAP-Rule" id="MF_02087"/>
    </source>
</evidence>
<organism evidence="5 6">
    <name type="scientific">Thermatribacter velox</name>
    <dbReference type="NCBI Taxonomy" id="3039681"/>
    <lineage>
        <taxon>Bacteria</taxon>
        <taxon>Pseudomonadati</taxon>
        <taxon>Atribacterota</taxon>
        <taxon>Atribacteria</taxon>
        <taxon>Atribacterales</taxon>
        <taxon>Thermatribacteraceae</taxon>
        <taxon>Thermatribacter</taxon>
    </lineage>
</organism>
<name>A0ABZ2Y831_9BACT</name>